<evidence type="ECO:0000313" key="2">
    <source>
        <dbReference type="Proteomes" id="UP000253209"/>
    </source>
</evidence>
<organism evidence="1 2">
    <name type="scientific">Mucilaginibacter hurinus</name>
    <dbReference type="NCBI Taxonomy" id="2201324"/>
    <lineage>
        <taxon>Bacteria</taxon>
        <taxon>Pseudomonadati</taxon>
        <taxon>Bacteroidota</taxon>
        <taxon>Sphingobacteriia</taxon>
        <taxon>Sphingobacteriales</taxon>
        <taxon>Sphingobacteriaceae</taxon>
        <taxon>Mucilaginibacter</taxon>
    </lineage>
</organism>
<dbReference type="OrthoDB" id="9816224at2"/>
<keyword evidence="2" id="KW-1185">Reference proteome</keyword>
<evidence type="ECO:0000313" key="1">
    <source>
        <dbReference type="EMBL" id="RCH55619.1"/>
    </source>
</evidence>
<name>A0A367GQ92_9SPHI</name>
<protein>
    <recommendedName>
        <fullName evidence="3">Transglutaminase-like domain-containing protein</fullName>
    </recommendedName>
</protein>
<reference evidence="1 2" key="1">
    <citation type="submission" date="2018-05" db="EMBL/GenBank/DDBJ databases">
        <title>Mucilaginibacter hurinus sp. nov., isolated from briquette warehouse soil.</title>
        <authorList>
            <person name="Choi L."/>
        </authorList>
    </citation>
    <scope>NUCLEOTIDE SEQUENCE [LARGE SCALE GENOMIC DNA]</scope>
    <source>
        <strain evidence="1 2">ZR32</strain>
    </source>
</reference>
<dbReference type="RefSeq" id="WP_114004534.1">
    <property type="nucleotide sequence ID" value="NZ_QGDC01000003.1"/>
</dbReference>
<comment type="caution">
    <text evidence="1">The sequence shown here is derived from an EMBL/GenBank/DDBJ whole genome shotgun (WGS) entry which is preliminary data.</text>
</comment>
<dbReference type="Proteomes" id="UP000253209">
    <property type="component" value="Unassembled WGS sequence"/>
</dbReference>
<gene>
    <name evidence="1" type="ORF">DJ568_06945</name>
</gene>
<dbReference type="EMBL" id="QGDC01000003">
    <property type="protein sequence ID" value="RCH55619.1"/>
    <property type="molecule type" value="Genomic_DNA"/>
</dbReference>
<proteinExistence type="predicted"/>
<accession>A0A367GQ92</accession>
<sequence>MARFIKVFGIILLSVALTSSFGQGKRRALLVEFYSGNFKADADTSLFVDVPAQLSANDVRAFYSVINKADYKPVIDSLLAYKNSHQLNDWLYYQLVRKTAQQISPKAENYGRYTLYKWFLLAKSGYDARLAITPDKKVIFYVYNDEDITDIPFFMVDGKKFMCLNYHDYAKADLNQDPPLPVDVTVPGATGAFSYIVTRMPDFKAENYIEKKLQFTYGHKVYHFTVKLNPDIEKIFTNYPGVDFGSYFNIPLSKETYSSLIPVLKKNIAGMTQKKGVDYLMRFTRYAFLYEDDEENYGKEKRLSPEGTLFAKYSDCDDRAALFFYLVKEIYDLPMIALLYPTHITIGVEFDKPVGTPIVYNGKVYSVCEPTLQPEDLQIGQVSAKLKDMAYQVVYSYNPEYR</sequence>
<evidence type="ECO:0008006" key="3">
    <source>
        <dbReference type="Google" id="ProtNLM"/>
    </source>
</evidence>
<dbReference type="AlphaFoldDB" id="A0A367GQ92"/>